<organism evidence="5 6">
    <name type="scientific">Paludisphaera borealis</name>
    <dbReference type="NCBI Taxonomy" id="1387353"/>
    <lineage>
        <taxon>Bacteria</taxon>
        <taxon>Pseudomonadati</taxon>
        <taxon>Planctomycetota</taxon>
        <taxon>Planctomycetia</taxon>
        <taxon>Isosphaerales</taxon>
        <taxon>Isosphaeraceae</taxon>
        <taxon>Paludisphaera</taxon>
    </lineage>
</organism>
<feature type="active site" description="Proton acceptor" evidence="3">
    <location>
        <position position="148"/>
    </location>
</feature>
<sequence>MSDLAIRAYVEDHVEAYLAELTALAEHESPSRDKPRLDALAATIAGRWAGLGGIVEIVANPRGGDHIIARFGRATGQRPSLVLGHFDTVWPVGTLGRMPVRREAGRLHGPGVYDMKASLVLVSAVLEALEATERRLARPVVALFTSDEEIGSPTSRSLIEQIAAESAHVFVLEPPLADGSLKTARKGVGRFTMTVEGKAAHAGVSPEKGASAIVELAHQILRVQTLNDPAAGTTLNVGLIQGGTTPNVVPAHASAEIDVRAVTRAGAEKVERALSALVAVTPGTRLSVTGGFNRPPMERTEAVAALFEQARRVGRGLGLELTEGSTGGGSDGNFTAALGVPTLDGLGVEGGGAHADDEHIVIDSFSARASLLADLILEL</sequence>
<dbReference type="InterPro" id="IPR017150">
    <property type="entry name" value="Pept_M20_glutamate_carboxypep"/>
</dbReference>
<dbReference type="Gene3D" id="3.40.630.10">
    <property type="entry name" value="Zn peptidases"/>
    <property type="match status" value="1"/>
</dbReference>
<dbReference type="GO" id="GO:0004180">
    <property type="term" value="F:carboxypeptidase activity"/>
    <property type="evidence" value="ECO:0007669"/>
    <property type="project" value="UniProtKB-KW"/>
</dbReference>
<keyword evidence="6" id="KW-1185">Reference proteome</keyword>
<evidence type="ECO:0000313" key="5">
    <source>
        <dbReference type="EMBL" id="APW60685.1"/>
    </source>
</evidence>
<dbReference type="Pfam" id="PF01546">
    <property type="entry name" value="Peptidase_M20"/>
    <property type="match status" value="1"/>
</dbReference>
<dbReference type="PANTHER" id="PTHR43808:SF9">
    <property type="entry name" value="BLL0789 PROTEIN"/>
    <property type="match status" value="1"/>
</dbReference>
<evidence type="ECO:0000256" key="1">
    <source>
        <dbReference type="ARBA" id="ARBA00022723"/>
    </source>
</evidence>
<dbReference type="InterPro" id="IPR011650">
    <property type="entry name" value="Peptidase_M20_dimer"/>
</dbReference>
<proteinExistence type="predicted"/>
<protein>
    <submittedName>
        <fullName evidence="5">Carboxypeptidase G2</fullName>
        <ecNumber evidence="5">3.4.17.11</ecNumber>
    </submittedName>
</protein>
<dbReference type="Gene3D" id="3.30.70.360">
    <property type="match status" value="1"/>
</dbReference>
<dbReference type="InterPro" id="IPR036264">
    <property type="entry name" value="Bact_exopeptidase_dim_dom"/>
</dbReference>
<dbReference type="EMBL" id="CP019082">
    <property type="protein sequence ID" value="APW60685.1"/>
    <property type="molecule type" value="Genomic_DNA"/>
</dbReference>
<evidence type="ECO:0000313" key="6">
    <source>
        <dbReference type="Proteomes" id="UP000186309"/>
    </source>
</evidence>
<dbReference type="GO" id="GO:0046872">
    <property type="term" value="F:metal ion binding"/>
    <property type="evidence" value="ECO:0007669"/>
    <property type="project" value="UniProtKB-KW"/>
</dbReference>
<dbReference type="PIRSF" id="PIRSF037238">
    <property type="entry name" value="Carboxypeptidase_G2"/>
    <property type="match status" value="1"/>
</dbReference>
<feature type="domain" description="Peptidase M20 dimerisation" evidence="4">
    <location>
        <begin position="183"/>
        <end position="278"/>
    </location>
</feature>
<name>A0A1U7CP21_9BACT</name>
<dbReference type="InterPro" id="IPR050072">
    <property type="entry name" value="Peptidase_M20A"/>
</dbReference>
<dbReference type="SUPFAM" id="SSF55031">
    <property type="entry name" value="Bacterial exopeptidase dimerisation domain"/>
    <property type="match status" value="1"/>
</dbReference>
<dbReference type="RefSeq" id="WP_076345494.1">
    <property type="nucleotide sequence ID" value="NZ_CP019082.1"/>
</dbReference>
<reference evidence="6" key="1">
    <citation type="submission" date="2016-12" db="EMBL/GenBank/DDBJ databases">
        <title>Comparative genomics of four Isosphaeraceae planctomycetes: a common pool of plasmids and glycoside hydrolase genes.</title>
        <authorList>
            <person name="Ivanova A."/>
        </authorList>
    </citation>
    <scope>NUCLEOTIDE SEQUENCE [LARGE SCALE GENOMIC DNA]</scope>
    <source>
        <strain evidence="6">PX4</strain>
    </source>
</reference>
<dbReference type="STRING" id="1387353.BSF38_02173"/>
<feature type="active site" evidence="3">
    <location>
        <position position="87"/>
    </location>
</feature>
<keyword evidence="5" id="KW-0121">Carboxypeptidase</keyword>
<evidence type="ECO:0000259" key="4">
    <source>
        <dbReference type="Pfam" id="PF07687"/>
    </source>
</evidence>
<dbReference type="OrthoDB" id="9804934at2"/>
<dbReference type="Pfam" id="PF07687">
    <property type="entry name" value="M20_dimer"/>
    <property type="match status" value="1"/>
</dbReference>
<dbReference type="InterPro" id="IPR002933">
    <property type="entry name" value="Peptidase_M20"/>
</dbReference>
<keyword evidence="1" id="KW-0479">Metal-binding</keyword>
<dbReference type="CDD" id="cd03885">
    <property type="entry name" value="M20_CPDG2"/>
    <property type="match status" value="1"/>
</dbReference>
<dbReference type="Proteomes" id="UP000186309">
    <property type="component" value="Chromosome"/>
</dbReference>
<accession>A0A1U7CP21</accession>
<keyword evidence="5" id="KW-0645">Protease</keyword>
<dbReference type="KEGG" id="pbor:BSF38_02173"/>
<keyword evidence="2 5" id="KW-0378">Hydrolase</keyword>
<evidence type="ECO:0000256" key="2">
    <source>
        <dbReference type="ARBA" id="ARBA00022801"/>
    </source>
</evidence>
<dbReference type="PANTHER" id="PTHR43808">
    <property type="entry name" value="ACETYLORNITHINE DEACETYLASE"/>
    <property type="match status" value="1"/>
</dbReference>
<dbReference type="EC" id="3.4.17.11" evidence="5"/>
<evidence type="ECO:0000256" key="3">
    <source>
        <dbReference type="PIRSR" id="PIRSR037238-1"/>
    </source>
</evidence>
<gene>
    <name evidence="5" type="primary">cpg2</name>
    <name evidence="5" type="ORF">BSF38_02173</name>
</gene>
<dbReference type="SUPFAM" id="SSF53187">
    <property type="entry name" value="Zn-dependent exopeptidases"/>
    <property type="match status" value="1"/>
</dbReference>
<dbReference type="AlphaFoldDB" id="A0A1U7CP21"/>